<organism evidence="1 2">
    <name type="scientific">Stentor coeruleus</name>
    <dbReference type="NCBI Taxonomy" id="5963"/>
    <lineage>
        <taxon>Eukaryota</taxon>
        <taxon>Sar</taxon>
        <taxon>Alveolata</taxon>
        <taxon>Ciliophora</taxon>
        <taxon>Postciliodesmatophora</taxon>
        <taxon>Heterotrichea</taxon>
        <taxon>Heterotrichida</taxon>
        <taxon>Stentoridae</taxon>
        <taxon>Stentor</taxon>
    </lineage>
</organism>
<reference evidence="1 2" key="1">
    <citation type="submission" date="2016-11" db="EMBL/GenBank/DDBJ databases">
        <title>The macronuclear genome of Stentor coeruleus: a giant cell with tiny introns.</title>
        <authorList>
            <person name="Slabodnick M."/>
            <person name="Ruby J.G."/>
            <person name="Reiff S.B."/>
            <person name="Swart E.C."/>
            <person name="Gosai S."/>
            <person name="Prabakaran S."/>
            <person name="Witkowska E."/>
            <person name="Larue G.E."/>
            <person name="Fisher S."/>
            <person name="Freeman R.M."/>
            <person name="Gunawardena J."/>
            <person name="Chu W."/>
            <person name="Stover N.A."/>
            <person name="Gregory B.D."/>
            <person name="Nowacki M."/>
            <person name="Derisi J."/>
            <person name="Roy S.W."/>
            <person name="Marshall W.F."/>
            <person name="Sood P."/>
        </authorList>
    </citation>
    <scope>NUCLEOTIDE SEQUENCE [LARGE SCALE GENOMIC DNA]</scope>
    <source>
        <strain evidence="1">WM001</strain>
    </source>
</reference>
<name>A0A1R2CLQ3_9CILI</name>
<evidence type="ECO:0000313" key="2">
    <source>
        <dbReference type="Proteomes" id="UP000187209"/>
    </source>
</evidence>
<dbReference type="EMBL" id="MPUH01000113">
    <property type="protein sequence ID" value="OMJ89953.1"/>
    <property type="molecule type" value="Genomic_DNA"/>
</dbReference>
<comment type="caution">
    <text evidence="1">The sequence shown here is derived from an EMBL/GenBank/DDBJ whole genome shotgun (WGS) entry which is preliminary data.</text>
</comment>
<accession>A0A1R2CLQ3</accession>
<protein>
    <submittedName>
        <fullName evidence="1">Uncharacterized protein</fullName>
    </submittedName>
</protein>
<proteinExistence type="predicted"/>
<evidence type="ECO:0000313" key="1">
    <source>
        <dbReference type="EMBL" id="OMJ89953.1"/>
    </source>
</evidence>
<dbReference type="Proteomes" id="UP000187209">
    <property type="component" value="Unassembled WGS sequence"/>
</dbReference>
<keyword evidence="2" id="KW-1185">Reference proteome</keyword>
<gene>
    <name evidence="1" type="ORF">SteCoe_7738</name>
</gene>
<sequence>MQRSEMPKFKEQIALLKDLEMPSMFRMKDFPNEKLISLLKAYTMLEQGSSRFFNNIFQQIKKRINSFSHEELSTIVYFLSNVKQTDEIFAMVEHILMNDPFNMPHEIIGKLSFAYSIKKIHSPDLFKVLSNIFCVCNEKISPENGYLFLTGIYKVGQVSAALKSKVETWVLANWDSFASSEISHIIYILFKLDLIDFAISQIQKIDLESQTVMDIDKILGCFIEKNIKIPDFLLDHLYKTIQDLEIAQNELIGLTYTLEFVEDNKKYYMAMQKVLEKTFHLISSYEKTHIFIATISVKQESTDFLELFKPFFTSELTLDMILSILPVFTKRKNVFLPYTKGVFDSLSQMIQGKVLKTQELIMCAYSLCIAEYNDEQFWQIILKALTYTKISSAEEYIQAKKTVKEIGKLGIDVTQCLGALESRYEVSN</sequence>
<dbReference type="AlphaFoldDB" id="A0A1R2CLQ3"/>